<keyword evidence="2" id="KW-0472">Membrane</keyword>
<dbReference type="InterPro" id="IPR012902">
    <property type="entry name" value="N_methyl_site"/>
</dbReference>
<proteinExistence type="predicted"/>
<reference evidence="4" key="1">
    <citation type="submission" date="2017-04" db="EMBL/GenBank/DDBJ databases">
        <authorList>
            <person name="Varghese N."/>
            <person name="Submissions S."/>
        </authorList>
    </citation>
    <scope>NUCLEOTIDE SEQUENCE [LARGE SCALE GENOMIC DNA]</scope>
    <source>
        <strain evidence="4">RKEM611</strain>
    </source>
</reference>
<evidence type="ECO:0000313" key="4">
    <source>
        <dbReference type="Proteomes" id="UP000192907"/>
    </source>
</evidence>
<evidence type="ECO:0000313" key="3">
    <source>
        <dbReference type="EMBL" id="SME95485.1"/>
    </source>
</evidence>
<dbReference type="SUPFAM" id="SSF54523">
    <property type="entry name" value="Pili subunits"/>
    <property type="match status" value="1"/>
</dbReference>
<dbReference type="InterPro" id="IPR045584">
    <property type="entry name" value="Pilin-like"/>
</dbReference>
<feature type="transmembrane region" description="Helical" evidence="2">
    <location>
        <begin position="57"/>
        <end position="80"/>
    </location>
</feature>
<keyword evidence="2" id="KW-0812">Transmembrane</keyword>
<accession>A0A1Y6B6W1</accession>
<keyword evidence="2" id="KW-1133">Transmembrane helix</keyword>
<dbReference type="Proteomes" id="UP000192907">
    <property type="component" value="Unassembled WGS sequence"/>
</dbReference>
<evidence type="ECO:0000256" key="2">
    <source>
        <dbReference type="SAM" id="Phobius"/>
    </source>
</evidence>
<gene>
    <name evidence="3" type="ORF">SAMN06296036_102217</name>
</gene>
<evidence type="ECO:0000256" key="1">
    <source>
        <dbReference type="SAM" id="Coils"/>
    </source>
</evidence>
<dbReference type="STRING" id="1513793.SAMN06296036_102217"/>
<dbReference type="AlphaFoldDB" id="A0A1Y6B6W1"/>
<dbReference type="PROSITE" id="PS00409">
    <property type="entry name" value="PROKAR_NTER_METHYL"/>
    <property type="match status" value="1"/>
</dbReference>
<protein>
    <submittedName>
        <fullName evidence="3">Prepilin-type N-terminal cleavage/methylation domain-containing protein</fullName>
    </submittedName>
</protein>
<sequence length="306" mass="35172">MIRVRVNPSSRRLAPLFSLPLDLNGISCSLCQTQSEKGLKEDSLRQQPLDRRTLRGSAGFSLIEVILVIAVVGSVFVMVLPNLGVIGTTEAAGKLSTLSGDIRSAFDLAVLNRKPYRMVFEFNSGDYYLETTDRTDFKIMPESLERELTEDDLRQREEEFNELYEEYKELAGKEVEDEEGETMIPPTSPVLKAFDQLKPPKWTRVNDIEWIGRSLGPYYAIQDMQTEHHARLIRLQEYEDQAVAYLYFFPHGYVERAVIHIGAKLDDYEIDPEEIPYTVTTRPYEGLADVQSGYIEVNIFEDRERR</sequence>
<dbReference type="NCBIfam" id="TIGR02532">
    <property type="entry name" value="IV_pilin_GFxxxE"/>
    <property type="match status" value="1"/>
</dbReference>
<name>A0A1Y6B6W1_9BACT</name>
<organism evidence="3 4">
    <name type="scientific">Pseudobacteriovorax antillogorgiicola</name>
    <dbReference type="NCBI Taxonomy" id="1513793"/>
    <lineage>
        <taxon>Bacteria</taxon>
        <taxon>Pseudomonadati</taxon>
        <taxon>Bdellovibrionota</taxon>
        <taxon>Oligoflexia</taxon>
        <taxon>Oligoflexales</taxon>
        <taxon>Pseudobacteriovoracaceae</taxon>
        <taxon>Pseudobacteriovorax</taxon>
    </lineage>
</organism>
<keyword evidence="1" id="KW-0175">Coiled coil</keyword>
<dbReference type="EMBL" id="FWZT01000002">
    <property type="protein sequence ID" value="SME95485.1"/>
    <property type="molecule type" value="Genomic_DNA"/>
</dbReference>
<feature type="coiled-coil region" evidence="1">
    <location>
        <begin position="146"/>
        <end position="173"/>
    </location>
</feature>
<keyword evidence="4" id="KW-1185">Reference proteome</keyword>